<keyword evidence="1" id="KW-1133">Transmembrane helix</keyword>
<evidence type="ECO:0000256" key="1">
    <source>
        <dbReference type="SAM" id="Phobius"/>
    </source>
</evidence>
<organism evidence="4 5">
    <name type="scientific">Natronobacterium texcoconense</name>
    <dbReference type="NCBI Taxonomy" id="1095778"/>
    <lineage>
        <taxon>Archaea</taxon>
        <taxon>Methanobacteriati</taxon>
        <taxon>Methanobacteriota</taxon>
        <taxon>Stenosarchaea group</taxon>
        <taxon>Halobacteria</taxon>
        <taxon>Halobacteriales</taxon>
        <taxon>Natrialbaceae</taxon>
        <taxon>Natronobacterium</taxon>
    </lineage>
</organism>
<dbReference type="Proteomes" id="UP000198848">
    <property type="component" value="Unassembled WGS sequence"/>
</dbReference>
<gene>
    <name evidence="4" type="ORF">SAMN04489842_2503</name>
</gene>
<protein>
    <submittedName>
        <fullName evidence="4">Uncharacterized protein</fullName>
    </submittedName>
</protein>
<keyword evidence="1" id="KW-0812">Transmembrane</keyword>
<evidence type="ECO:0000259" key="3">
    <source>
        <dbReference type="Pfam" id="PF26238"/>
    </source>
</evidence>
<accession>A0A1H1GNB9</accession>
<keyword evidence="5" id="KW-1185">Reference proteome</keyword>
<feature type="transmembrane region" description="Helical" evidence="1">
    <location>
        <begin position="34"/>
        <end position="59"/>
    </location>
</feature>
<dbReference type="AlphaFoldDB" id="A0A1H1GNB9"/>
<name>A0A1H1GNB9_NATTX</name>
<dbReference type="Pfam" id="PF26238">
    <property type="entry name" value="DUF8054_M"/>
    <property type="match status" value="1"/>
</dbReference>
<sequence>MIDSLERVRRPEYTGENRCWPCTVTNGLLLTVPVAVVAVLGQWLLAAAIGVVGTAGILLRGYVVPYTPRFAPRLAAALPVEAFDHDGGSDPGSLSGSVDETGPSGETVLAELVESGVVLPEGEQLRLESEFRDDWREEMTSLRDVDLETLAGVADDLTPSSIEAKTSRVWDRSQLVLESDAGPPVTLRRGVAVAELAAVCALESRVDDAAVRRAAGRPLRSLLAECPLCDGELTVSQASCCGEATPVGKTPSEKLLCPACNERFFVFDESAA</sequence>
<dbReference type="OrthoDB" id="205972at2157"/>
<dbReference type="EMBL" id="FNLC01000002">
    <property type="protein sequence ID" value="SDR14376.1"/>
    <property type="molecule type" value="Genomic_DNA"/>
</dbReference>
<dbReference type="InterPro" id="IPR058674">
    <property type="entry name" value="DUF8054_N"/>
</dbReference>
<dbReference type="InterPro" id="IPR058775">
    <property type="entry name" value="DUF8054_M"/>
</dbReference>
<evidence type="ECO:0000313" key="4">
    <source>
        <dbReference type="EMBL" id="SDR14376.1"/>
    </source>
</evidence>
<keyword evidence="1" id="KW-0472">Membrane</keyword>
<evidence type="ECO:0000259" key="2">
    <source>
        <dbReference type="Pfam" id="PF26236"/>
    </source>
</evidence>
<dbReference type="Pfam" id="PF26236">
    <property type="entry name" value="DUF8054_N"/>
    <property type="match status" value="1"/>
</dbReference>
<reference evidence="5" key="1">
    <citation type="submission" date="2016-10" db="EMBL/GenBank/DDBJ databases">
        <authorList>
            <person name="Varghese N."/>
            <person name="Submissions S."/>
        </authorList>
    </citation>
    <scope>NUCLEOTIDE SEQUENCE [LARGE SCALE GENOMIC DNA]</scope>
    <source>
        <strain evidence="5">DSM 24767</strain>
    </source>
</reference>
<evidence type="ECO:0000313" key="5">
    <source>
        <dbReference type="Proteomes" id="UP000198848"/>
    </source>
</evidence>
<feature type="domain" description="DUF8054" evidence="3">
    <location>
        <begin position="109"/>
        <end position="220"/>
    </location>
</feature>
<feature type="domain" description="DUF8054" evidence="2">
    <location>
        <begin position="5"/>
        <end position="85"/>
    </location>
</feature>
<dbReference type="RefSeq" id="WP_090382181.1">
    <property type="nucleotide sequence ID" value="NZ_FNLC01000002.1"/>
</dbReference>
<proteinExistence type="predicted"/>